<dbReference type="AlphaFoldDB" id="A0A0H4HWP2"/>
<keyword evidence="4" id="KW-1185">Reference proteome</keyword>
<evidence type="ECO:0000313" key="3">
    <source>
        <dbReference type="EMBL" id="AKO51051.1"/>
    </source>
</evidence>
<proteinExistence type="predicted"/>
<keyword evidence="2" id="KW-0472">Membrane</keyword>
<evidence type="ECO:0000256" key="2">
    <source>
        <dbReference type="SAM" id="Phobius"/>
    </source>
</evidence>
<gene>
    <name evidence="3" type="ORF">ABA45_00315</name>
</gene>
<organism evidence="3 4">
    <name type="scientific">Marinobacter psychrophilus</name>
    <dbReference type="NCBI Taxonomy" id="330734"/>
    <lineage>
        <taxon>Bacteria</taxon>
        <taxon>Pseudomonadati</taxon>
        <taxon>Pseudomonadota</taxon>
        <taxon>Gammaproteobacteria</taxon>
        <taxon>Pseudomonadales</taxon>
        <taxon>Marinobacteraceae</taxon>
        <taxon>Marinobacter</taxon>
    </lineage>
</organism>
<dbReference type="Proteomes" id="UP000036406">
    <property type="component" value="Chromosome"/>
</dbReference>
<feature type="transmembrane region" description="Helical" evidence="2">
    <location>
        <begin position="29"/>
        <end position="50"/>
    </location>
</feature>
<feature type="region of interest" description="Disordered" evidence="1">
    <location>
        <begin position="1"/>
        <end position="22"/>
    </location>
</feature>
<protein>
    <recommendedName>
        <fullName evidence="5">Cytochrome C oxidase subunit I</fullName>
    </recommendedName>
</protein>
<evidence type="ECO:0000313" key="4">
    <source>
        <dbReference type="Proteomes" id="UP000036406"/>
    </source>
</evidence>
<feature type="compositionally biased region" description="Polar residues" evidence="1">
    <location>
        <begin position="1"/>
        <end position="13"/>
    </location>
</feature>
<dbReference type="STRING" id="330734.ABA45_00315"/>
<sequence>MTTTVAQQTSQKASPKPMSPQQIRKGRRMALLLMAVGFGPIILASAMFYGGRLNPAEHTNNGALVTPLVPLSDLQLQTAQGAPLAARFGPTQTSATWLLLVVADNCTEVCQQLLYTTRQTNIALGKYATRVSRGAALTSLPPALAQRWPADFERMERFEPLPAQTPVWPPGVEPTQAPQLLLVDPLGNIMMRYPASVPGGDVLDDLKHLLKISRIG</sequence>
<keyword evidence="2" id="KW-0812">Transmembrane</keyword>
<dbReference type="PATRIC" id="fig|330734.3.peg.66"/>
<reference evidence="3 4" key="1">
    <citation type="submission" date="2015-05" db="EMBL/GenBank/DDBJ databases">
        <title>Complete genome of Marinobacter psychrophilus strain 20041T isolated from sea-ice of the Canadian Basin.</title>
        <authorList>
            <person name="Song L."/>
            <person name="Ren L."/>
            <person name="Yu Y."/>
            <person name="Wang X."/>
        </authorList>
    </citation>
    <scope>NUCLEOTIDE SEQUENCE [LARGE SCALE GENOMIC DNA]</scope>
    <source>
        <strain evidence="3 4">20041</strain>
    </source>
</reference>
<evidence type="ECO:0008006" key="5">
    <source>
        <dbReference type="Google" id="ProtNLM"/>
    </source>
</evidence>
<dbReference type="RefSeq" id="WP_048383509.1">
    <property type="nucleotide sequence ID" value="NZ_CP011494.1"/>
</dbReference>
<name>A0A0H4HWP2_9GAMM</name>
<evidence type="ECO:0000256" key="1">
    <source>
        <dbReference type="SAM" id="MobiDB-lite"/>
    </source>
</evidence>
<keyword evidence="2" id="KW-1133">Transmembrane helix</keyword>
<dbReference type="KEGG" id="mpq:ABA45_00315"/>
<accession>A0A0H4HWP2</accession>
<dbReference type="EMBL" id="CP011494">
    <property type="protein sequence ID" value="AKO51051.1"/>
    <property type="molecule type" value="Genomic_DNA"/>
</dbReference>